<evidence type="ECO:0000256" key="1">
    <source>
        <dbReference type="SAM" id="MobiDB-lite"/>
    </source>
</evidence>
<accession>A0A9P7AMW4</accession>
<dbReference type="RefSeq" id="XP_041159238.1">
    <property type="nucleotide sequence ID" value="XM_041306766.1"/>
</dbReference>
<dbReference type="Proteomes" id="UP000719766">
    <property type="component" value="Unassembled WGS sequence"/>
</dbReference>
<feature type="compositionally biased region" description="Basic and acidic residues" evidence="1">
    <location>
        <begin position="1"/>
        <end position="11"/>
    </location>
</feature>
<reference evidence="2" key="1">
    <citation type="journal article" date="2020" name="New Phytol.">
        <title>Comparative genomics reveals dynamic genome evolution in host specialist ectomycorrhizal fungi.</title>
        <authorList>
            <person name="Lofgren L.A."/>
            <person name="Nguyen N.H."/>
            <person name="Vilgalys R."/>
            <person name="Ruytinx J."/>
            <person name="Liao H.L."/>
            <person name="Branco S."/>
            <person name="Kuo A."/>
            <person name="LaButti K."/>
            <person name="Lipzen A."/>
            <person name="Andreopoulos W."/>
            <person name="Pangilinan J."/>
            <person name="Riley R."/>
            <person name="Hundley H."/>
            <person name="Na H."/>
            <person name="Barry K."/>
            <person name="Grigoriev I.V."/>
            <person name="Stajich J.E."/>
            <person name="Kennedy P.G."/>
        </authorList>
    </citation>
    <scope>NUCLEOTIDE SEQUENCE</scope>
    <source>
        <strain evidence="2">S12</strain>
    </source>
</reference>
<evidence type="ECO:0000313" key="2">
    <source>
        <dbReference type="EMBL" id="KAG1792659.1"/>
    </source>
</evidence>
<proteinExistence type="predicted"/>
<dbReference type="GeneID" id="64600530"/>
<feature type="region of interest" description="Disordered" evidence="1">
    <location>
        <begin position="1"/>
        <end position="24"/>
    </location>
</feature>
<name>A0A9P7AMW4_9AGAM</name>
<dbReference type="EMBL" id="JABBWE010000035">
    <property type="protein sequence ID" value="KAG1792659.1"/>
    <property type="molecule type" value="Genomic_DNA"/>
</dbReference>
<organism evidence="2 3">
    <name type="scientific">Suillus plorans</name>
    <dbReference type="NCBI Taxonomy" id="116603"/>
    <lineage>
        <taxon>Eukaryota</taxon>
        <taxon>Fungi</taxon>
        <taxon>Dikarya</taxon>
        <taxon>Basidiomycota</taxon>
        <taxon>Agaricomycotina</taxon>
        <taxon>Agaricomycetes</taxon>
        <taxon>Agaricomycetidae</taxon>
        <taxon>Boletales</taxon>
        <taxon>Suillineae</taxon>
        <taxon>Suillaceae</taxon>
        <taxon>Suillus</taxon>
    </lineage>
</organism>
<sequence>MDGSRMLEYDQGRPASHGDPAAVTTRVNGDTSVPHDYHDGIPFEPSRKLVSEFSTTSVVFGPTSGTCSGTNSNGPGYCSESGGGATLNPTREPLKPARYQEVVEIVIAASPSHSSLREKENQRLSAAITTAPSPARKTVEAGSAKSCEVILRAQLEVSCAKVACSTHPKRKIDNIDPNHCTDKEKVRLSSPSPDCTAPATKRICREKTGTDWQTVLDIIKHGEEQQKKILTVTENE</sequence>
<protein>
    <submittedName>
        <fullName evidence="2">Uncharacterized protein</fullName>
    </submittedName>
</protein>
<dbReference type="AlphaFoldDB" id="A0A9P7AMW4"/>
<gene>
    <name evidence="2" type="ORF">HD556DRAFT_1444336</name>
</gene>
<evidence type="ECO:0000313" key="3">
    <source>
        <dbReference type="Proteomes" id="UP000719766"/>
    </source>
</evidence>
<dbReference type="OrthoDB" id="2665665at2759"/>
<keyword evidence="3" id="KW-1185">Reference proteome</keyword>
<comment type="caution">
    <text evidence="2">The sequence shown here is derived from an EMBL/GenBank/DDBJ whole genome shotgun (WGS) entry which is preliminary data.</text>
</comment>